<dbReference type="VEuPathDB" id="TriTrypDB:ADEAN_000579000"/>
<dbReference type="Proteomes" id="UP000515908">
    <property type="component" value="Chromosome 10"/>
</dbReference>
<feature type="region of interest" description="Disordered" evidence="1">
    <location>
        <begin position="71"/>
        <end position="140"/>
    </location>
</feature>
<dbReference type="PRINTS" id="PR00050">
    <property type="entry name" value="COLDSHOCK"/>
</dbReference>
<dbReference type="EMBL" id="LR877154">
    <property type="protein sequence ID" value="CAD2218302.1"/>
    <property type="molecule type" value="Genomic_DNA"/>
</dbReference>
<gene>
    <name evidence="3" type="ORF">ADEAN_000579000</name>
</gene>
<name>A0A7G2CJ64_9TRYP</name>
<dbReference type="OrthoDB" id="422005at2759"/>
<dbReference type="CDD" id="cd04458">
    <property type="entry name" value="CSP_CDS"/>
    <property type="match status" value="1"/>
</dbReference>
<evidence type="ECO:0000259" key="2">
    <source>
        <dbReference type="PROSITE" id="PS51857"/>
    </source>
</evidence>
<feature type="compositionally biased region" description="Gly residues" evidence="1">
    <location>
        <begin position="98"/>
        <end position="116"/>
    </location>
</feature>
<keyword evidence="4" id="KW-1185">Reference proteome</keyword>
<proteinExistence type="predicted"/>
<dbReference type="Gene3D" id="2.40.50.140">
    <property type="entry name" value="Nucleic acid-binding proteins"/>
    <property type="match status" value="1"/>
</dbReference>
<keyword evidence="3" id="KW-0238">DNA-binding</keyword>
<dbReference type="SUPFAM" id="SSF50249">
    <property type="entry name" value="Nucleic acid-binding proteins"/>
    <property type="match status" value="1"/>
</dbReference>
<dbReference type="PROSITE" id="PS51857">
    <property type="entry name" value="CSD_2"/>
    <property type="match status" value="1"/>
</dbReference>
<dbReference type="GO" id="GO:0003677">
    <property type="term" value="F:DNA binding"/>
    <property type="evidence" value="ECO:0007669"/>
    <property type="project" value="UniProtKB-KW"/>
</dbReference>
<reference evidence="3 4" key="1">
    <citation type="submission" date="2020-08" db="EMBL/GenBank/DDBJ databases">
        <authorList>
            <person name="Newling K."/>
            <person name="Davey J."/>
            <person name="Forrester S."/>
        </authorList>
    </citation>
    <scope>NUCLEOTIDE SEQUENCE [LARGE SCALE GENOMIC DNA]</scope>
    <source>
        <strain evidence="4">Crithidia deanei Carvalho (ATCC PRA-265)</strain>
    </source>
</reference>
<accession>A0A7G2CJ64</accession>
<dbReference type="AlphaFoldDB" id="A0A7G2CJ64"/>
<sequence length="140" mass="15014">MFQSTLINRLATTAMLFNSGKVVSWGRGYGFINDNADGKQYFVHQSAIQVENDGFRALTVGQEVEYEVTTGQNGKPCATNVTGPGGVKLPSGSRPAGQGRGFGGRGRGGDNGGRGGFNRNDNNYQNDNRQRGNNNFGDEF</sequence>
<dbReference type="SMART" id="SM00357">
    <property type="entry name" value="CSP"/>
    <property type="match status" value="1"/>
</dbReference>
<dbReference type="Pfam" id="PF00313">
    <property type="entry name" value="CSD"/>
    <property type="match status" value="1"/>
</dbReference>
<dbReference type="PANTHER" id="PTHR46565:SF20">
    <property type="entry name" value="COLD SHOCK DOMAIN-CONTAINING PROTEIN 4"/>
    <property type="match status" value="1"/>
</dbReference>
<dbReference type="InterPro" id="IPR012340">
    <property type="entry name" value="NA-bd_OB-fold"/>
</dbReference>
<feature type="domain" description="CSD" evidence="2">
    <location>
        <begin position="17"/>
        <end position="83"/>
    </location>
</feature>
<evidence type="ECO:0000256" key="1">
    <source>
        <dbReference type="SAM" id="MobiDB-lite"/>
    </source>
</evidence>
<evidence type="ECO:0000313" key="3">
    <source>
        <dbReference type="EMBL" id="CAD2218302.1"/>
    </source>
</evidence>
<protein>
    <submittedName>
        <fullName evidence="3">'Cold-shock' DNA-binding domain containing protein, putative</fullName>
    </submittedName>
</protein>
<evidence type="ECO:0000313" key="4">
    <source>
        <dbReference type="Proteomes" id="UP000515908"/>
    </source>
</evidence>
<dbReference type="PANTHER" id="PTHR46565">
    <property type="entry name" value="COLD SHOCK DOMAIN PROTEIN 2"/>
    <property type="match status" value="1"/>
</dbReference>
<dbReference type="InterPro" id="IPR011129">
    <property type="entry name" value="CSD"/>
</dbReference>
<feature type="compositionally biased region" description="Low complexity" evidence="1">
    <location>
        <begin position="117"/>
        <end position="140"/>
    </location>
</feature>
<organism evidence="3 4">
    <name type="scientific">Angomonas deanei</name>
    <dbReference type="NCBI Taxonomy" id="59799"/>
    <lineage>
        <taxon>Eukaryota</taxon>
        <taxon>Discoba</taxon>
        <taxon>Euglenozoa</taxon>
        <taxon>Kinetoplastea</taxon>
        <taxon>Metakinetoplastina</taxon>
        <taxon>Trypanosomatida</taxon>
        <taxon>Trypanosomatidae</taxon>
        <taxon>Strigomonadinae</taxon>
        <taxon>Angomonas</taxon>
    </lineage>
</organism>
<dbReference type="InterPro" id="IPR002059">
    <property type="entry name" value="CSP_DNA-bd"/>
</dbReference>